<keyword evidence="4" id="KW-1185">Reference proteome</keyword>
<dbReference type="SUPFAM" id="SSF109755">
    <property type="entry name" value="PhoU-like"/>
    <property type="match status" value="1"/>
</dbReference>
<keyword evidence="1" id="KW-0592">Phosphate transport</keyword>
<comment type="subcellular location">
    <subcellularLocation>
        <location evidence="1">Cytoplasm</location>
    </subcellularLocation>
</comment>
<reference evidence="3 4" key="1">
    <citation type="submission" date="2015-09" db="EMBL/GenBank/DDBJ databases">
        <authorList>
            <consortium name="Pathogen Informatics"/>
            <person name="Wu L."/>
            <person name="Ma J."/>
        </authorList>
    </citation>
    <scope>NUCLEOTIDE SEQUENCE [LARGE SCALE GENOMIC DNA]</scope>
    <source>
        <strain evidence="3 4">2789STDY5834858</strain>
    </source>
</reference>
<dbReference type="NCBIfam" id="TIGR02135">
    <property type="entry name" value="phoU_full"/>
    <property type="match status" value="1"/>
</dbReference>
<sequence>MSRVLFDLALKNLNNDLLRMCEEVKKQIRLSIKSLVNKDIELAKQVIKDDDIIDNFNKEIEDRCVRVIATEQPLAKDLREIFTAIKVVTDLERMADYAVDIAKITIHLKGDEYIKELIQIPELAEKVLNIISLAIDAYVKGDSKKAYEICKMDDEIDSLYKEILEELFNIMVEDNSLATQAGRFMFVAKNLERIGDHVTNICEWTIYLVDGTYVDLNE</sequence>
<dbReference type="PANTHER" id="PTHR42930:SF3">
    <property type="entry name" value="PHOSPHATE-SPECIFIC TRANSPORT SYSTEM ACCESSORY PROTEIN PHOU"/>
    <property type="match status" value="1"/>
</dbReference>
<protein>
    <recommendedName>
        <fullName evidence="1">Phosphate-specific transport system accessory protein PhoU</fullName>
    </recommendedName>
</protein>
<dbReference type="InterPro" id="IPR026022">
    <property type="entry name" value="PhoU_dom"/>
</dbReference>
<dbReference type="Proteomes" id="UP000095488">
    <property type="component" value="Unassembled WGS sequence"/>
</dbReference>
<proteinExistence type="inferred from homology"/>
<comment type="function">
    <text evidence="1">Plays a role in the regulation of phosphate uptake.</text>
</comment>
<organism evidence="3 4">
    <name type="scientific">Sarcina ventriculi</name>
    <name type="common">Clostridium ventriculi</name>
    <dbReference type="NCBI Taxonomy" id="1267"/>
    <lineage>
        <taxon>Bacteria</taxon>
        <taxon>Bacillati</taxon>
        <taxon>Bacillota</taxon>
        <taxon>Clostridia</taxon>
        <taxon>Eubacteriales</taxon>
        <taxon>Clostridiaceae</taxon>
        <taxon>Sarcina</taxon>
    </lineage>
</organism>
<evidence type="ECO:0000256" key="1">
    <source>
        <dbReference type="PIRNR" id="PIRNR003107"/>
    </source>
</evidence>
<name>A0ABP2ASS9_SARVE</name>
<evidence type="ECO:0000259" key="2">
    <source>
        <dbReference type="Pfam" id="PF01895"/>
    </source>
</evidence>
<dbReference type="InterPro" id="IPR038078">
    <property type="entry name" value="PhoU-like_sf"/>
</dbReference>
<accession>A0ABP2ASS9</accession>
<evidence type="ECO:0000313" key="3">
    <source>
        <dbReference type="EMBL" id="CUN75990.1"/>
    </source>
</evidence>
<evidence type="ECO:0000313" key="4">
    <source>
        <dbReference type="Proteomes" id="UP000095488"/>
    </source>
</evidence>
<dbReference type="PANTHER" id="PTHR42930">
    <property type="entry name" value="PHOSPHATE-SPECIFIC TRANSPORT SYSTEM ACCESSORY PROTEIN PHOU"/>
    <property type="match status" value="1"/>
</dbReference>
<dbReference type="Gene3D" id="1.20.58.220">
    <property type="entry name" value="Phosphate transport system protein phou homolog 2, domain 2"/>
    <property type="match status" value="1"/>
</dbReference>
<comment type="subunit">
    <text evidence="1">Homodimer.</text>
</comment>
<keyword evidence="1" id="KW-0813">Transport</keyword>
<dbReference type="EMBL" id="CYZR01000003">
    <property type="protein sequence ID" value="CUN75990.1"/>
    <property type="molecule type" value="Genomic_DNA"/>
</dbReference>
<dbReference type="Pfam" id="PF01895">
    <property type="entry name" value="PhoU"/>
    <property type="match status" value="2"/>
</dbReference>
<feature type="domain" description="PhoU" evidence="2">
    <location>
        <begin position="120"/>
        <end position="205"/>
    </location>
</feature>
<keyword evidence="1" id="KW-0963">Cytoplasm</keyword>
<dbReference type="PIRSF" id="PIRSF003107">
    <property type="entry name" value="PhoU"/>
    <property type="match status" value="1"/>
</dbReference>
<comment type="similarity">
    <text evidence="1">Belongs to the PhoU family.</text>
</comment>
<gene>
    <name evidence="3" type="primary">phoU_1</name>
    <name evidence="3" type="ORF">ERS852473_01014</name>
</gene>
<dbReference type="RefSeq" id="WP_055258281.1">
    <property type="nucleotide sequence ID" value="NZ_BCMV01000066.1"/>
</dbReference>
<comment type="caution">
    <text evidence="3">The sequence shown here is derived from an EMBL/GenBank/DDBJ whole genome shotgun (WGS) entry which is preliminary data.</text>
</comment>
<feature type="domain" description="PhoU" evidence="2">
    <location>
        <begin position="17"/>
        <end position="104"/>
    </location>
</feature>
<dbReference type="InterPro" id="IPR028366">
    <property type="entry name" value="PhoU"/>
</dbReference>